<evidence type="ECO:0000313" key="2">
    <source>
        <dbReference type="Proteomes" id="UP000016560"/>
    </source>
</evidence>
<protein>
    <submittedName>
        <fullName evidence="1">Uncharacterized protein</fullName>
    </submittedName>
</protein>
<proteinExistence type="predicted"/>
<gene>
    <name evidence="1" type="ORF">PA6_078_00060</name>
</gene>
<reference evidence="1" key="1">
    <citation type="submission" date="2024-09" db="EMBL/GenBank/DDBJ databases">
        <title>Whole genome shotgun sequence of Pseudomonas alcaligenes NBRC 14159.</title>
        <authorList>
            <person name="Yoshida I."/>
            <person name="Hosoyama A."/>
            <person name="Tsuchikane K."/>
            <person name="Noguchi M."/>
            <person name="Hirakata S."/>
            <person name="Ando Y."/>
            <person name="Ohji S."/>
            <person name="Yamazoe A."/>
            <person name="Yamazaki S."/>
            <person name="Fujita N."/>
        </authorList>
    </citation>
    <scope>NUCLEOTIDE SEQUENCE</scope>
    <source>
        <strain evidence="1">NBRC 14159</strain>
    </source>
</reference>
<accession>U2ZUN5</accession>
<organism evidence="1 2">
    <name type="scientific">Aquipseudomonas alcaligenes (strain ATCC 14909 / DSM 50342 / CCUG 1425 / JCM 20561 / NBRC 14159 / NCIMB 9945 / NCTC 10367 / 1577)</name>
    <name type="common">Pseudomonas alcaligenes</name>
    <dbReference type="NCBI Taxonomy" id="1215092"/>
    <lineage>
        <taxon>Bacteria</taxon>
        <taxon>Pseudomonadati</taxon>
        <taxon>Pseudomonadota</taxon>
        <taxon>Gammaproteobacteria</taxon>
        <taxon>Pseudomonadales</taxon>
        <taxon>Pseudomonadaceae</taxon>
        <taxon>Aquipseudomonas</taxon>
    </lineage>
</organism>
<comment type="caution">
    <text evidence="1">The sequence shown here is derived from an EMBL/GenBank/DDBJ whole genome shotgun (WGS) entry which is preliminary data.</text>
</comment>
<evidence type="ECO:0000313" key="1">
    <source>
        <dbReference type="EMBL" id="GAD65160.1"/>
    </source>
</evidence>
<dbReference type="Proteomes" id="UP000016560">
    <property type="component" value="Unassembled WGS sequence"/>
</dbReference>
<keyword evidence="2" id="KW-1185">Reference proteome</keyword>
<dbReference type="RefSeq" id="WP_021703166.1">
    <property type="nucleotide sequence ID" value="NZ_BATI01000078.1"/>
</dbReference>
<sequence length="79" mass="8938">MQLNTNDRDALLRLAERATEVAAWAEPRDPWERSRIEAALQELAEELRAWGEQLTEYAQGLESALGGGPDAVQRDDFRL</sequence>
<name>U2ZUN5_AQUA1</name>
<dbReference type="EMBL" id="BATI01000078">
    <property type="protein sequence ID" value="GAD65160.1"/>
    <property type="molecule type" value="Genomic_DNA"/>
</dbReference>
<dbReference type="AlphaFoldDB" id="U2ZUN5"/>